<dbReference type="PROSITE" id="PS51197">
    <property type="entry name" value="HTH_RRF2_2"/>
    <property type="match status" value="1"/>
</dbReference>
<evidence type="ECO:0000313" key="2">
    <source>
        <dbReference type="Proteomes" id="UP001178662"/>
    </source>
</evidence>
<protein>
    <submittedName>
        <fullName evidence="1">Rrf2 family transcriptional regulator</fullName>
    </submittedName>
</protein>
<dbReference type="SUPFAM" id="SSF46785">
    <property type="entry name" value="Winged helix' DNA-binding domain"/>
    <property type="match status" value="1"/>
</dbReference>
<dbReference type="PROSITE" id="PS01332">
    <property type="entry name" value="HTH_RRF2_1"/>
    <property type="match status" value="1"/>
</dbReference>
<dbReference type="InterPro" id="IPR036390">
    <property type="entry name" value="WH_DNA-bd_sf"/>
</dbReference>
<dbReference type="AlphaFoldDB" id="A0AA95F0X1"/>
<dbReference type="Gene3D" id="1.10.10.10">
    <property type="entry name" value="Winged helix-like DNA-binding domain superfamily/Winged helix DNA-binding domain"/>
    <property type="match status" value="1"/>
</dbReference>
<dbReference type="PANTHER" id="PTHR33221">
    <property type="entry name" value="WINGED HELIX-TURN-HELIX TRANSCRIPTIONAL REGULATOR, RRF2 FAMILY"/>
    <property type="match status" value="1"/>
</dbReference>
<dbReference type="GO" id="GO:0005829">
    <property type="term" value="C:cytosol"/>
    <property type="evidence" value="ECO:0007669"/>
    <property type="project" value="TreeGrafter"/>
</dbReference>
<dbReference type="GO" id="GO:0003700">
    <property type="term" value="F:DNA-binding transcription factor activity"/>
    <property type="evidence" value="ECO:0007669"/>
    <property type="project" value="TreeGrafter"/>
</dbReference>
<dbReference type="InterPro" id="IPR036388">
    <property type="entry name" value="WH-like_DNA-bd_sf"/>
</dbReference>
<name>A0AA95F0X1_9BACL</name>
<dbReference type="Proteomes" id="UP001178662">
    <property type="component" value="Chromosome"/>
</dbReference>
<dbReference type="Pfam" id="PF02082">
    <property type="entry name" value="Rrf2"/>
    <property type="match status" value="1"/>
</dbReference>
<dbReference type="EMBL" id="CP119317">
    <property type="protein sequence ID" value="WEK56411.1"/>
    <property type="molecule type" value="Genomic_DNA"/>
</dbReference>
<proteinExistence type="predicted"/>
<gene>
    <name evidence="1" type="ORF">P0Y55_15740</name>
</gene>
<reference evidence="1" key="1">
    <citation type="submission" date="2023-03" db="EMBL/GenBank/DDBJ databases">
        <title>Andean soil-derived lignocellulolytic bacterial consortium as a source of novel taxa and putative plastic-active enzymes.</title>
        <authorList>
            <person name="Diaz-Garcia L."/>
            <person name="Chuvochina M."/>
            <person name="Feuerriegel G."/>
            <person name="Bunk B."/>
            <person name="Sproer C."/>
            <person name="Streit W.R."/>
            <person name="Rodriguez L.M."/>
            <person name="Overmann J."/>
            <person name="Jimenez D.J."/>
        </authorList>
    </citation>
    <scope>NUCLEOTIDE SEQUENCE</scope>
    <source>
        <strain evidence="1">MAG 2441</strain>
    </source>
</reference>
<keyword evidence="2" id="KW-1185">Reference proteome</keyword>
<dbReference type="PANTHER" id="PTHR33221:SF15">
    <property type="entry name" value="HTH-TYPE TRANSCRIPTIONAL REGULATOR YWGB-RELATED"/>
    <property type="match status" value="1"/>
</dbReference>
<evidence type="ECO:0000313" key="1">
    <source>
        <dbReference type="EMBL" id="WEK56411.1"/>
    </source>
</evidence>
<dbReference type="InterPro" id="IPR030489">
    <property type="entry name" value="TR_Rrf2-type_CS"/>
</dbReference>
<sequence length="146" mass="15546">MNSEFVIAVHSLVLLAHRPEGMASSEEIASNVCTNAARIRKVMSCLRKGGYVETREGSGGGYKLIALPGEITLADVYRTLASGSLAPGWCSGNSDMDCMVGSNMGDIMNAVFCEADRQLELYFETITIGGMLTNIATMAKAQVVSK</sequence>
<accession>A0AA95F0X1</accession>
<organism evidence="1 2">
    <name type="scientific">Candidatus Cohnella colombiensis</name>
    <dbReference type="NCBI Taxonomy" id="3121368"/>
    <lineage>
        <taxon>Bacteria</taxon>
        <taxon>Bacillati</taxon>
        <taxon>Bacillota</taxon>
        <taxon>Bacilli</taxon>
        <taxon>Bacillales</taxon>
        <taxon>Paenibacillaceae</taxon>
        <taxon>Cohnella</taxon>
    </lineage>
</organism>
<dbReference type="InterPro" id="IPR000944">
    <property type="entry name" value="Tscrpt_reg_Rrf2"/>
</dbReference>